<evidence type="ECO:0000313" key="10">
    <source>
        <dbReference type="EMBL" id="MFC0227259.1"/>
    </source>
</evidence>
<keyword evidence="6 9" id="KW-0769">Symport</keyword>
<dbReference type="InterPro" id="IPR004684">
    <property type="entry name" value="2keto-3dGluconate_permease"/>
</dbReference>
<comment type="function">
    <text evidence="9">Catalyzes the proton-dependent uptake of 2-keto-3-deoxygluconate (KDG) into the cell.</text>
</comment>
<sequence>MKIKQAIDKIPGGLMLVPLFLGALCHTLSPGAGKYFGSFTNGLISGTVPILAVWFFCMGASIQLSATGTVLRKSGTLVITKIAVAWVVAAIASQLIPEHGVEVGFFAGMSTLALVAAMDMTNGGLYASIMQQYGTQEEAGAFVLMSVESGPLMTMIILGTAGIASFEPQAFVGAVLPFIIGFALGNLDPELREFFSKAVHTLIPFFAFALGNTINLGVILETGLLGILLGVGVIIVTGIPLMLTDKFIGGGNGTAGIAASSTAGAAVATPVLIAEMLPQFKPVAPAATALVATSVIVTSVLVPIITAMWAKRMNARNPKPVSAIPETE</sequence>
<dbReference type="Pfam" id="PF03812">
    <property type="entry name" value="KdgT"/>
    <property type="match status" value="1"/>
</dbReference>
<feature type="transmembrane region" description="Helical" evidence="9">
    <location>
        <begin position="199"/>
        <end position="218"/>
    </location>
</feature>
<dbReference type="EMBL" id="JBHLXG010000010">
    <property type="protein sequence ID" value="MFC0227259.1"/>
    <property type="molecule type" value="Genomic_DNA"/>
</dbReference>
<feature type="transmembrane region" description="Helical" evidence="9">
    <location>
        <begin position="78"/>
        <end position="97"/>
    </location>
</feature>
<feature type="transmembrane region" description="Helical" evidence="9">
    <location>
        <begin position="12"/>
        <end position="29"/>
    </location>
</feature>
<feature type="transmembrane region" description="Helical" evidence="9">
    <location>
        <begin position="255"/>
        <end position="274"/>
    </location>
</feature>
<evidence type="ECO:0000256" key="2">
    <source>
        <dbReference type="ARBA" id="ARBA00022448"/>
    </source>
</evidence>
<feature type="transmembrane region" description="Helical" evidence="9">
    <location>
        <begin position="139"/>
        <end position="164"/>
    </location>
</feature>
<comment type="subcellular location">
    <subcellularLocation>
        <location evidence="9">Cell membrane</location>
        <topology evidence="9">Multi-pass membrane protein</topology>
    </subcellularLocation>
</comment>
<evidence type="ECO:0000313" key="11">
    <source>
        <dbReference type="Proteomes" id="UP001589792"/>
    </source>
</evidence>
<evidence type="ECO:0000256" key="6">
    <source>
        <dbReference type="ARBA" id="ARBA00022847"/>
    </source>
</evidence>
<evidence type="ECO:0000256" key="9">
    <source>
        <dbReference type="HAMAP-Rule" id="MF_00070"/>
    </source>
</evidence>
<evidence type="ECO:0000256" key="8">
    <source>
        <dbReference type="ARBA" id="ARBA00023136"/>
    </source>
</evidence>
<comment type="similarity">
    <text evidence="1 9">Belongs to the KdgT transporter family.</text>
</comment>
<keyword evidence="3 9" id="KW-1003">Cell membrane</keyword>
<comment type="catalytic activity">
    <reaction evidence="9">
        <text>2-dehydro-3-deoxy-D-gluconate(in) + H(+)(in) = 2-dehydro-3-deoxy-D-gluconate(out) + H(+)(out)</text>
        <dbReference type="Rhea" id="RHEA:29943"/>
        <dbReference type="ChEBI" id="CHEBI:15378"/>
        <dbReference type="ChEBI" id="CHEBI:57990"/>
    </reaction>
</comment>
<dbReference type="HAMAP" id="MF_00070">
    <property type="entry name" value="KdgT"/>
    <property type="match status" value="1"/>
</dbReference>
<keyword evidence="7 9" id="KW-1133">Transmembrane helix</keyword>
<organism evidence="10 11">
    <name type="scientific">Serratia aquatilis</name>
    <dbReference type="NCBI Taxonomy" id="1737515"/>
    <lineage>
        <taxon>Bacteria</taxon>
        <taxon>Pseudomonadati</taxon>
        <taxon>Pseudomonadota</taxon>
        <taxon>Gammaproteobacteria</taxon>
        <taxon>Enterobacterales</taxon>
        <taxon>Yersiniaceae</taxon>
        <taxon>Serratia</taxon>
    </lineage>
</organism>
<keyword evidence="2 9" id="KW-0813">Transport</keyword>
<accession>A0ABV6EE34</accession>
<evidence type="ECO:0000256" key="7">
    <source>
        <dbReference type="ARBA" id="ARBA00022989"/>
    </source>
</evidence>
<proteinExistence type="inferred from homology"/>
<keyword evidence="8 9" id="KW-0472">Membrane</keyword>
<feature type="transmembrane region" description="Helical" evidence="9">
    <location>
        <begin position="170"/>
        <end position="187"/>
    </location>
</feature>
<feature type="transmembrane region" description="Helical" evidence="9">
    <location>
        <begin position="103"/>
        <end position="127"/>
    </location>
</feature>
<keyword evidence="5 9" id="KW-0812">Transmembrane</keyword>
<evidence type="ECO:0000256" key="1">
    <source>
        <dbReference type="ARBA" id="ARBA00006430"/>
    </source>
</evidence>
<dbReference type="Proteomes" id="UP001589792">
    <property type="component" value="Unassembled WGS sequence"/>
</dbReference>
<dbReference type="RefSeq" id="WP_380675641.1">
    <property type="nucleotide sequence ID" value="NZ_CP173186.1"/>
</dbReference>
<keyword evidence="11" id="KW-1185">Reference proteome</keyword>
<evidence type="ECO:0000256" key="4">
    <source>
        <dbReference type="ARBA" id="ARBA00022597"/>
    </source>
</evidence>
<gene>
    <name evidence="9 10" type="primary">kdgT</name>
    <name evidence="10" type="ORF">ACFFJ3_12215</name>
</gene>
<dbReference type="InterPro" id="IPR018395">
    <property type="entry name" value="2keto-3dGluconate_permease_sub"/>
</dbReference>
<evidence type="ECO:0000256" key="3">
    <source>
        <dbReference type="ARBA" id="ARBA00022475"/>
    </source>
</evidence>
<reference evidence="10 11" key="1">
    <citation type="submission" date="2024-09" db="EMBL/GenBank/DDBJ databases">
        <authorList>
            <person name="Sun Q."/>
            <person name="Mori K."/>
        </authorList>
    </citation>
    <scope>NUCLEOTIDE SEQUENCE [LARGE SCALE GENOMIC DNA]</scope>
    <source>
        <strain evidence="10 11">CCM 8626</strain>
    </source>
</reference>
<evidence type="ECO:0000256" key="5">
    <source>
        <dbReference type="ARBA" id="ARBA00022692"/>
    </source>
</evidence>
<comment type="caution">
    <text evidence="10">The sequence shown here is derived from an EMBL/GenBank/DDBJ whole genome shotgun (WGS) entry which is preliminary data.</text>
</comment>
<feature type="transmembrane region" description="Helical" evidence="9">
    <location>
        <begin position="35"/>
        <end position="57"/>
    </location>
</feature>
<dbReference type="NCBIfam" id="TIGR00793">
    <property type="entry name" value="kdgT"/>
    <property type="match status" value="1"/>
</dbReference>
<feature type="transmembrane region" description="Helical" evidence="9">
    <location>
        <begin position="224"/>
        <end position="243"/>
    </location>
</feature>
<name>A0ABV6EE34_9GAMM</name>
<feature type="transmembrane region" description="Helical" evidence="9">
    <location>
        <begin position="286"/>
        <end position="310"/>
    </location>
</feature>
<keyword evidence="4 9" id="KW-0762">Sugar transport</keyword>
<protein>
    <recommendedName>
        <fullName evidence="9">2-keto-3-deoxygluconate permease</fullName>
        <shortName evidence="9">KDG permease</shortName>
    </recommendedName>
</protein>